<feature type="compositionally biased region" description="Polar residues" evidence="1">
    <location>
        <begin position="52"/>
        <end position="61"/>
    </location>
</feature>
<keyword evidence="4" id="KW-1185">Reference proteome</keyword>
<name>A0A8T8WSG6_ASPJA</name>
<evidence type="ECO:0000259" key="2">
    <source>
        <dbReference type="Pfam" id="PF20150"/>
    </source>
</evidence>
<dbReference type="GeneID" id="37177549"/>
<dbReference type="RefSeq" id="XP_025524660.1">
    <property type="nucleotide sequence ID" value="XM_025673857.1"/>
</dbReference>
<organism evidence="3 4">
    <name type="scientific">Aspergillus japonicus CBS 114.51</name>
    <dbReference type="NCBI Taxonomy" id="1448312"/>
    <lineage>
        <taxon>Eukaryota</taxon>
        <taxon>Fungi</taxon>
        <taxon>Dikarya</taxon>
        <taxon>Ascomycota</taxon>
        <taxon>Pezizomycotina</taxon>
        <taxon>Eurotiomycetes</taxon>
        <taxon>Eurotiomycetidae</taxon>
        <taxon>Eurotiales</taxon>
        <taxon>Aspergillaceae</taxon>
        <taxon>Aspergillus</taxon>
        <taxon>Aspergillus subgen. Circumdati</taxon>
    </lineage>
</organism>
<proteinExistence type="predicted"/>
<dbReference type="Pfam" id="PF20150">
    <property type="entry name" value="2EXR"/>
    <property type="match status" value="1"/>
</dbReference>
<reference evidence="3 4" key="1">
    <citation type="submission" date="2018-02" db="EMBL/GenBank/DDBJ databases">
        <title>The genomes of Aspergillus section Nigri reveals drivers in fungal speciation.</title>
        <authorList>
            <consortium name="DOE Joint Genome Institute"/>
            <person name="Vesth T.C."/>
            <person name="Nybo J."/>
            <person name="Theobald S."/>
            <person name="Brandl J."/>
            <person name="Frisvad J.C."/>
            <person name="Nielsen K.F."/>
            <person name="Lyhne E.K."/>
            <person name="Kogle M.E."/>
            <person name="Kuo A."/>
            <person name="Riley R."/>
            <person name="Clum A."/>
            <person name="Nolan M."/>
            <person name="Lipzen A."/>
            <person name="Salamov A."/>
            <person name="Henrissat B."/>
            <person name="Wiebenga A."/>
            <person name="De vries R.P."/>
            <person name="Grigoriev I.V."/>
            <person name="Mortensen U.H."/>
            <person name="Andersen M.R."/>
            <person name="Baker S.E."/>
        </authorList>
    </citation>
    <scope>NUCLEOTIDE SEQUENCE [LARGE SCALE GENOMIC DNA]</scope>
    <source>
        <strain evidence="3 4">CBS 114.51</strain>
    </source>
</reference>
<evidence type="ECO:0000313" key="4">
    <source>
        <dbReference type="Proteomes" id="UP000249497"/>
    </source>
</evidence>
<dbReference type="OrthoDB" id="3546385at2759"/>
<dbReference type="InterPro" id="IPR045518">
    <property type="entry name" value="2EXR"/>
</dbReference>
<accession>A0A8T8WSG6</accession>
<evidence type="ECO:0000313" key="3">
    <source>
        <dbReference type="EMBL" id="RAH78766.1"/>
    </source>
</evidence>
<dbReference type="Proteomes" id="UP000249497">
    <property type="component" value="Unassembled WGS sequence"/>
</dbReference>
<dbReference type="EMBL" id="KZ824822">
    <property type="protein sequence ID" value="RAH78766.1"/>
    <property type="molecule type" value="Genomic_DNA"/>
</dbReference>
<evidence type="ECO:0000256" key="1">
    <source>
        <dbReference type="SAM" id="MobiDB-lite"/>
    </source>
</evidence>
<protein>
    <recommendedName>
        <fullName evidence="2">2EXR domain-containing protein</fullName>
    </recommendedName>
</protein>
<feature type="region of interest" description="Disordered" evidence="1">
    <location>
        <begin position="52"/>
        <end position="71"/>
    </location>
</feature>
<sequence length="354" mass="40230">MSSLTSFPNFSDLPFKLRDLIWLFSLDELALSWKPRELGPLFYPLQQQNWQPRDATGQMSSPEEDREEAKERQLPLYQYRQRIPHFGVNGEARAAASSWASKQEAGWLAAHQGCVDPRRCATWFDGDRNALAQPRLFLRKTGGFSDGFFLSQAEYERCRDVLGCSRGGQHPPGTAWKLSRLWSYHLCEYEIRGGMSPPLAVPLALLRWDPDALKNIMLWDRRLADGDFPGSVQGVVVIMNELPNHGECMTVQDGWKLDLMRPIWKFSTALGAQPPQGRRGVTWRSDRLGSGRKQLIGAEAWSVIEHAISRLDLEGGLQIHYIMPMRAVRHDEPVKPPSHFVYDPEYADKAVGTD</sequence>
<gene>
    <name evidence="3" type="ORF">BO86DRAFT_402446</name>
</gene>
<dbReference type="AlphaFoldDB" id="A0A8T8WSG6"/>
<feature type="domain" description="2EXR" evidence="2">
    <location>
        <begin position="7"/>
        <end position="128"/>
    </location>
</feature>